<evidence type="ECO:0000256" key="2">
    <source>
        <dbReference type="SAM" id="MobiDB-lite"/>
    </source>
</evidence>
<dbReference type="AlphaFoldDB" id="A0A7W9KD62"/>
<organism evidence="4 5">
    <name type="scientific">Kutzneria kofuensis</name>
    <dbReference type="NCBI Taxonomy" id="103725"/>
    <lineage>
        <taxon>Bacteria</taxon>
        <taxon>Bacillati</taxon>
        <taxon>Actinomycetota</taxon>
        <taxon>Actinomycetes</taxon>
        <taxon>Pseudonocardiales</taxon>
        <taxon>Pseudonocardiaceae</taxon>
        <taxon>Kutzneria</taxon>
    </lineage>
</organism>
<feature type="domain" description="Glutamine amidotransferase" evidence="3">
    <location>
        <begin position="23"/>
        <end position="136"/>
    </location>
</feature>
<dbReference type="Proteomes" id="UP000585638">
    <property type="component" value="Unassembled WGS sequence"/>
</dbReference>
<evidence type="ECO:0000256" key="1">
    <source>
        <dbReference type="ARBA" id="ARBA00022962"/>
    </source>
</evidence>
<evidence type="ECO:0000313" key="4">
    <source>
        <dbReference type="EMBL" id="MBB5890396.1"/>
    </source>
</evidence>
<dbReference type="RefSeq" id="WP_312889984.1">
    <property type="nucleotide sequence ID" value="NZ_JACHIR010000001.1"/>
</dbReference>
<accession>A0A7W9KD62</accession>
<dbReference type="Gene3D" id="3.40.50.880">
    <property type="match status" value="1"/>
</dbReference>
<dbReference type="SUPFAM" id="SSF52317">
    <property type="entry name" value="Class I glutamine amidotransferase-like"/>
    <property type="match status" value="1"/>
</dbReference>
<dbReference type="Pfam" id="PF00117">
    <property type="entry name" value="GATase"/>
    <property type="match status" value="1"/>
</dbReference>
<dbReference type="PRINTS" id="PR00096">
    <property type="entry name" value="GATASE"/>
</dbReference>
<dbReference type="CDD" id="cd01743">
    <property type="entry name" value="GATase1_Anthranilate_Synthase"/>
    <property type="match status" value="1"/>
</dbReference>
<feature type="region of interest" description="Disordered" evidence="2">
    <location>
        <begin position="1"/>
        <end position="20"/>
    </location>
</feature>
<evidence type="ECO:0000259" key="3">
    <source>
        <dbReference type="Pfam" id="PF00117"/>
    </source>
</evidence>
<keyword evidence="5" id="KW-1185">Reference proteome</keyword>
<proteinExistence type="predicted"/>
<dbReference type="InterPro" id="IPR006221">
    <property type="entry name" value="TrpG/PapA_dom"/>
</dbReference>
<dbReference type="EMBL" id="JACHIR010000001">
    <property type="protein sequence ID" value="MBB5890396.1"/>
    <property type="molecule type" value="Genomic_DNA"/>
</dbReference>
<evidence type="ECO:0000313" key="5">
    <source>
        <dbReference type="Proteomes" id="UP000585638"/>
    </source>
</evidence>
<name>A0A7W9KD62_9PSEU</name>
<gene>
    <name evidence="4" type="ORF">BJ998_001592</name>
</gene>
<comment type="caution">
    <text evidence="4">The sequence shown here is derived from an EMBL/GenBank/DDBJ whole genome shotgun (WGS) entry which is preliminary data.</text>
</comment>
<sequence length="142" mass="15079">MATTSSSPAPAPATPREHSSPKIAALRGIVRDVLESGTPLLAICLGHQVLSSLLGFSLIRKPQPYQGMQRSIDFFGRQERVGFYSTFVAVGDVPGLSISSDPDTGEVHALRAPGFASTQFHPESVLTEHGIDILAELLTGLL</sequence>
<keyword evidence="1" id="KW-0315">Glutamine amidotransferase</keyword>
<dbReference type="InterPro" id="IPR017926">
    <property type="entry name" value="GATASE"/>
</dbReference>
<protein>
    <submittedName>
        <fullName evidence="4">Anthranilate/para-aminobenzoate synthase component II</fullName>
    </submittedName>
</protein>
<dbReference type="PROSITE" id="PS51273">
    <property type="entry name" value="GATASE_TYPE_1"/>
    <property type="match status" value="1"/>
</dbReference>
<dbReference type="InterPro" id="IPR029062">
    <property type="entry name" value="Class_I_gatase-like"/>
</dbReference>
<reference evidence="4 5" key="1">
    <citation type="submission" date="2020-08" db="EMBL/GenBank/DDBJ databases">
        <title>Sequencing the genomes of 1000 actinobacteria strains.</title>
        <authorList>
            <person name="Klenk H.-P."/>
        </authorList>
    </citation>
    <scope>NUCLEOTIDE SEQUENCE [LARGE SCALE GENOMIC DNA]</scope>
    <source>
        <strain evidence="4 5">DSM 43851</strain>
    </source>
</reference>